<protein>
    <submittedName>
        <fullName evidence="1">Uncharacterized protein</fullName>
    </submittedName>
</protein>
<comment type="caution">
    <text evidence="1">The sequence shown here is derived from an EMBL/GenBank/DDBJ whole genome shotgun (WGS) entry which is preliminary data.</text>
</comment>
<reference evidence="1 2" key="1">
    <citation type="journal article" date="2015" name="BMC Genomics">
        <title>The genome of the truffle-parasite Tolypocladium ophioglossoides and the evolution of antifungal peptaibiotics.</title>
        <authorList>
            <person name="Quandt C.A."/>
            <person name="Bushley K.E."/>
            <person name="Spatafora J.W."/>
        </authorList>
    </citation>
    <scope>NUCLEOTIDE SEQUENCE [LARGE SCALE GENOMIC DNA]</scope>
    <source>
        <strain evidence="1 2">CBS 100239</strain>
    </source>
</reference>
<accession>A0A0L0N156</accession>
<gene>
    <name evidence="1" type="ORF">TOPH_07537</name>
</gene>
<dbReference type="AlphaFoldDB" id="A0A0L0N156"/>
<sequence length="257" mass="28406">MANQSEHTATQRALLLPEILSLILTWISKDSHFHYDEDEDGNDEVEGIGTASSVSDDGASIEMERLDLSKHGFGRGGDMLRCGLVNRLWNAEAIRSSSDGPEMRETYPLKGCICTLCFLVVNIGQCQLLGEIGIVLPPRKVVFTVVVKPEKEDPRPHRGLTWHAAYNRCQVSVNSCGWMSSSTLRKFALWIGPECTPARSKGLQSASRASRYLTIRWFLWSRCDRGGIAIEHGDSGAEDAKGIANYVVLRSNAEPKV</sequence>
<dbReference type="EMBL" id="LFRF01000032">
    <property type="protein sequence ID" value="KND87827.1"/>
    <property type="molecule type" value="Genomic_DNA"/>
</dbReference>
<organism evidence="1 2">
    <name type="scientific">Tolypocladium ophioglossoides (strain CBS 100239)</name>
    <name type="common">Snaketongue truffleclub</name>
    <name type="synonym">Elaphocordyceps ophioglossoides</name>
    <dbReference type="NCBI Taxonomy" id="1163406"/>
    <lineage>
        <taxon>Eukaryota</taxon>
        <taxon>Fungi</taxon>
        <taxon>Dikarya</taxon>
        <taxon>Ascomycota</taxon>
        <taxon>Pezizomycotina</taxon>
        <taxon>Sordariomycetes</taxon>
        <taxon>Hypocreomycetidae</taxon>
        <taxon>Hypocreales</taxon>
        <taxon>Ophiocordycipitaceae</taxon>
        <taxon>Tolypocladium</taxon>
    </lineage>
</organism>
<evidence type="ECO:0000313" key="1">
    <source>
        <dbReference type="EMBL" id="KND87827.1"/>
    </source>
</evidence>
<proteinExistence type="predicted"/>
<name>A0A0L0N156_TOLOC</name>
<dbReference type="Proteomes" id="UP000036947">
    <property type="component" value="Unassembled WGS sequence"/>
</dbReference>
<keyword evidence="2" id="KW-1185">Reference proteome</keyword>
<evidence type="ECO:0000313" key="2">
    <source>
        <dbReference type="Proteomes" id="UP000036947"/>
    </source>
</evidence>